<dbReference type="AlphaFoldDB" id="A0A0D2K230"/>
<dbReference type="SUPFAM" id="SSF53098">
    <property type="entry name" value="Ribonuclease H-like"/>
    <property type="match status" value="1"/>
</dbReference>
<sequence>MRKVVVTAIYPKPRARKPRLENKVYPFLLGDMVIDRPRHVKRADIAYIPMRRGFIYLVAVMDRCSRRVPSRRVSNTLETDFFVAALIGKNL</sequence>
<reference evidence="1 2" key="1">
    <citation type="submission" date="2013-11" db="EMBL/GenBank/DDBJ databases">
        <title>Metagenomic analysis of a methanogenic consortium involved in long chain n-alkane degradation.</title>
        <authorList>
            <person name="Davidova I.A."/>
            <person name="Callaghan A.V."/>
            <person name="Wawrik B."/>
            <person name="Pruitt S."/>
            <person name="Marks C."/>
            <person name="Duncan K.E."/>
            <person name="Suflita J.M."/>
        </authorList>
    </citation>
    <scope>NUCLEOTIDE SEQUENCE [LARGE SCALE GENOMIC DNA]</scope>
    <source>
        <strain evidence="1 2">SPR</strain>
    </source>
</reference>
<dbReference type="EMBL" id="AZAC01000002">
    <property type="protein sequence ID" value="KIX15730.1"/>
    <property type="molecule type" value="Genomic_DNA"/>
</dbReference>
<evidence type="ECO:0000313" key="1">
    <source>
        <dbReference type="EMBL" id="KIX15730.1"/>
    </source>
</evidence>
<organism evidence="1 2">
    <name type="scientific">Dethiosulfatarculus sandiegensis</name>
    <dbReference type="NCBI Taxonomy" id="1429043"/>
    <lineage>
        <taxon>Bacteria</taxon>
        <taxon>Pseudomonadati</taxon>
        <taxon>Thermodesulfobacteriota</taxon>
        <taxon>Desulfarculia</taxon>
        <taxon>Desulfarculales</taxon>
        <taxon>Desulfarculaceae</taxon>
        <taxon>Dethiosulfatarculus</taxon>
    </lineage>
</organism>
<dbReference type="OrthoDB" id="9766656at2"/>
<dbReference type="RefSeq" id="WP_052514769.1">
    <property type="nucleotide sequence ID" value="NZ_AZAC01000002.1"/>
</dbReference>
<dbReference type="STRING" id="1429043.X474_02820"/>
<evidence type="ECO:0008006" key="3">
    <source>
        <dbReference type="Google" id="ProtNLM"/>
    </source>
</evidence>
<proteinExistence type="predicted"/>
<gene>
    <name evidence="1" type="ORF">X474_02820</name>
</gene>
<dbReference type="Proteomes" id="UP000032233">
    <property type="component" value="Unassembled WGS sequence"/>
</dbReference>
<evidence type="ECO:0000313" key="2">
    <source>
        <dbReference type="Proteomes" id="UP000032233"/>
    </source>
</evidence>
<name>A0A0D2K230_9BACT</name>
<dbReference type="InParanoid" id="A0A0D2K230"/>
<keyword evidence="2" id="KW-1185">Reference proteome</keyword>
<accession>A0A0D2K230</accession>
<comment type="caution">
    <text evidence="1">The sequence shown here is derived from an EMBL/GenBank/DDBJ whole genome shotgun (WGS) entry which is preliminary data.</text>
</comment>
<dbReference type="InterPro" id="IPR012337">
    <property type="entry name" value="RNaseH-like_sf"/>
</dbReference>
<protein>
    <recommendedName>
        <fullName evidence="3">Integrase catalytic domain-containing protein</fullName>
    </recommendedName>
</protein>